<dbReference type="Proteomes" id="UP001162992">
    <property type="component" value="Chromosome 6"/>
</dbReference>
<proteinExistence type="predicted"/>
<comment type="caution">
    <text evidence="1">The sequence shown here is derived from an EMBL/GenBank/DDBJ whole genome shotgun (WGS) entry which is preliminary data.</text>
</comment>
<gene>
    <name evidence="1" type="ORF">O6H91_06G111000</name>
</gene>
<protein>
    <submittedName>
        <fullName evidence="1">Uncharacterized protein</fullName>
    </submittedName>
</protein>
<name>A0ACC2DHW7_DIPCM</name>
<evidence type="ECO:0000313" key="1">
    <source>
        <dbReference type="EMBL" id="KAJ7553748.1"/>
    </source>
</evidence>
<organism evidence="1 2">
    <name type="scientific">Diphasiastrum complanatum</name>
    <name type="common">Issler's clubmoss</name>
    <name type="synonym">Lycopodium complanatum</name>
    <dbReference type="NCBI Taxonomy" id="34168"/>
    <lineage>
        <taxon>Eukaryota</taxon>
        <taxon>Viridiplantae</taxon>
        <taxon>Streptophyta</taxon>
        <taxon>Embryophyta</taxon>
        <taxon>Tracheophyta</taxon>
        <taxon>Lycopodiopsida</taxon>
        <taxon>Lycopodiales</taxon>
        <taxon>Lycopodiaceae</taxon>
        <taxon>Lycopodioideae</taxon>
        <taxon>Diphasiastrum</taxon>
    </lineage>
</organism>
<reference evidence="2" key="1">
    <citation type="journal article" date="2024" name="Proc. Natl. Acad. Sci. U.S.A.">
        <title>Extraordinary preservation of gene collinearity over three hundred million years revealed in homosporous lycophytes.</title>
        <authorList>
            <person name="Li C."/>
            <person name="Wickell D."/>
            <person name="Kuo L.Y."/>
            <person name="Chen X."/>
            <person name="Nie B."/>
            <person name="Liao X."/>
            <person name="Peng D."/>
            <person name="Ji J."/>
            <person name="Jenkins J."/>
            <person name="Williams M."/>
            <person name="Shu S."/>
            <person name="Plott C."/>
            <person name="Barry K."/>
            <person name="Rajasekar S."/>
            <person name="Grimwood J."/>
            <person name="Han X."/>
            <person name="Sun S."/>
            <person name="Hou Z."/>
            <person name="He W."/>
            <person name="Dai G."/>
            <person name="Sun C."/>
            <person name="Schmutz J."/>
            <person name="Leebens-Mack J.H."/>
            <person name="Li F.W."/>
            <person name="Wang L."/>
        </authorList>
    </citation>
    <scope>NUCLEOTIDE SEQUENCE [LARGE SCALE GENOMIC DNA]</scope>
    <source>
        <strain evidence="2">cv. PW_Plant_1</strain>
    </source>
</reference>
<evidence type="ECO:0000313" key="2">
    <source>
        <dbReference type="Proteomes" id="UP001162992"/>
    </source>
</evidence>
<accession>A0ACC2DHW7</accession>
<sequence>MLRGVFFISPCVRRWWCCSQRSDCLGWSRRLANSNCSSNIFLTISGPVSNSRCFRDTNTASSRTLMMNSNCEKVLFFADVGVDRAIEKRTNEEWLFHAFNNPEALLVPVLESKSLIHAGKPALVSTTILSKDAIYQHERDMQPIFLGLKAGTAAPIFTVDVKKFSSTDWALHVLQEGMEWVDLRKYGPELEPPDAGLLAYACGMVHWHSRNRFCGCCGKKMLSELGGHSLKCISHSCTSSIYPRLDPAIIGLVTFGDYVLLGRQARWEQGRYSLLAGFVEVGETFELALAREVKEECGVDIDGKSVRYAGSQPWPFPSSLMVGFTAKACSSDCSSMNREHLEKCEISGKENVPTVAGHNSLPTITVDTDELEDARWIHKDFLRTVLSAKKLPHGTTFTVPGRHAIARILMESWISSSRTPTWAGNDIPTVEIDEGVFKYVLFLLKDGKGNQKLVVRGSCSLPFHADILEQTHKQVRHVGLQVEPRGGGRIEHNFKQQSIHVYGFSQAYGQADHTLTSVILKQWLPLHQISVSWEGY</sequence>
<keyword evidence="2" id="KW-1185">Reference proteome</keyword>
<dbReference type="EMBL" id="CM055097">
    <property type="protein sequence ID" value="KAJ7553748.1"/>
    <property type="molecule type" value="Genomic_DNA"/>
</dbReference>